<feature type="compositionally biased region" description="Low complexity" evidence="1">
    <location>
        <begin position="20"/>
        <end position="31"/>
    </location>
</feature>
<feature type="compositionally biased region" description="Acidic residues" evidence="1">
    <location>
        <begin position="44"/>
        <end position="61"/>
    </location>
</feature>
<dbReference type="Gramene" id="mRNA:HanXRQr2_Chr15g0693701">
    <property type="protein sequence ID" value="CDS:HanXRQr2_Chr15g0693701.1"/>
    <property type="gene ID" value="HanXRQr2_Chr15g0693701"/>
</dbReference>
<dbReference type="Proteomes" id="UP000215914">
    <property type="component" value="Unassembled WGS sequence"/>
</dbReference>
<feature type="region of interest" description="Disordered" evidence="1">
    <location>
        <begin position="1"/>
        <end position="87"/>
    </location>
</feature>
<feature type="compositionally biased region" description="Basic and acidic residues" evidence="1">
    <location>
        <begin position="33"/>
        <end position="43"/>
    </location>
</feature>
<accession>A0A9K3H246</accession>
<evidence type="ECO:0000256" key="1">
    <source>
        <dbReference type="SAM" id="MobiDB-lite"/>
    </source>
</evidence>
<comment type="caution">
    <text evidence="2">The sequence shown here is derived from an EMBL/GenBank/DDBJ whole genome shotgun (WGS) entry which is preliminary data.</text>
</comment>
<evidence type="ECO:0000313" key="2">
    <source>
        <dbReference type="EMBL" id="KAF5764575.1"/>
    </source>
</evidence>
<proteinExistence type="predicted"/>
<dbReference type="AlphaFoldDB" id="A0A9K3H246"/>
<evidence type="ECO:0000313" key="3">
    <source>
        <dbReference type="Proteomes" id="UP000215914"/>
    </source>
</evidence>
<reference evidence="2" key="2">
    <citation type="submission" date="2020-06" db="EMBL/GenBank/DDBJ databases">
        <title>Helianthus annuus Genome sequencing and assembly Release 2.</title>
        <authorList>
            <person name="Gouzy J."/>
            <person name="Langlade N."/>
            <person name="Munos S."/>
        </authorList>
    </citation>
    <scope>NUCLEOTIDE SEQUENCE</scope>
    <source>
        <tissue evidence="2">Leaves</tissue>
    </source>
</reference>
<dbReference type="EMBL" id="MNCJ02000330">
    <property type="protein sequence ID" value="KAF5764575.1"/>
    <property type="molecule type" value="Genomic_DNA"/>
</dbReference>
<keyword evidence="3" id="KW-1185">Reference proteome</keyword>
<reference evidence="2" key="1">
    <citation type="journal article" date="2017" name="Nature">
        <title>The sunflower genome provides insights into oil metabolism, flowering and Asterid evolution.</title>
        <authorList>
            <person name="Badouin H."/>
            <person name="Gouzy J."/>
            <person name="Grassa C.J."/>
            <person name="Murat F."/>
            <person name="Staton S.E."/>
            <person name="Cottret L."/>
            <person name="Lelandais-Briere C."/>
            <person name="Owens G.L."/>
            <person name="Carrere S."/>
            <person name="Mayjonade B."/>
            <person name="Legrand L."/>
            <person name="Gill N."/>
            <person name="Kane N.C."/>
            <person name="Bowers J.E."/>
            <person name="Hubner S."/>
            <person name="Bellec A."/>
            <person name="Berard A."/>
            <person name="Berges H."/>
            <person name="Blanchet N."/>
            <person name="Boniface M.C."/>
            <person name="Brunel D."/>
            <person name="Catrice O."/>
            <person name="Chaidir N."/>
            <person name="Claudel C."/>
            <person name="Donnadieu C."/>
            <person name="Faraut T."/>
            <person name="Fievet G."/>
            <person name="Helmstetter N."/>
            <person name="King M."/>
            <person name="Knapp S.J."/>
            <person name="Lai Z."/>
            <person name="Le Paslier M.C."/>
            <person name="Lippi Y."/>
            <person name="Lorenzon L."/>
            <person name="Mandel J.R."/>
            <person name="Marage G."/>
            <person name="Marchand G."/>
            <person name="Marquand E."/>
            <person name="Bret-Mestries E."/>
            <person name="Morien E."/>
            <person name="Nambeesan S."/>
            <person name="Nguyen T."/>
            <person name="Pegot-Espagnet P."/>
            <person name="Pouilly N."/>
            <person name="Raftis F."/>
            <person name="Sallet E."/>
            <person name="Schiex T."/>
            <person name="Thomas J."/>
            <person name="Vandecasteele C."/>
            <person name="Vares D."/>
            <person name="Vear F."/>
            <person name="Vautrin S."/>
            <person name="Crespi M."/>
            <person name="Mangin B."/>
            <person name="Burke J.M."/>
            <person name="Salse J."/>
            <person name="Munos S."/>
            <person name="Vincourt P."/>
            <person name="Rieseberg L.H."/>
            <person name="Langlade N.B."/>
        </authorList>
    </citation>
    <scope>NUCLEOTIDE SEQUENCE</scope>
    <source>
        <tissue evidence="2">Leaves</tissue>
    </source>
</reference>
<protein>
    <submittedName>
        <fullName evidence="2">Uncharacterized protein</fullName>
    </submittedName>
</protein>
<name>A0A9K3H246_HELAN</name>
<organism evidence="2 3">
    <name type="scientific">Helianthus annuus</name>
    <name type="common">Common sunflower</name>
    <dbReference type="NCBI Taxonomy" id="4232"/>
    <lineage>
        <taxon>Eukaryota</taxon>
        <taxon>Viridiplantae</taxon>
        <taxon>Streptophyta</taxon>
        <taxon>Embryophyta</taxon>
        <taxon>Tracheophyta</taxon>
        <taxon>Spermatophyta</taxon>
        <taxon>Magnoliopsida</taxon>
        <taxon>eudicotyledons</taxon>
        <taxon>Gunneridae</taxon>
        <taxon>Pentapetalae</taxon>
        <taxon>asterids</taxon>
        <taxon>campanulids</taxon>
        <taxon>Asterales</taxon>
        <taxon>Asteraceae</taxon>
        <taxon>Asteroideae</taxon>
        <taxon>Heliantheae alliance</taxon>
        <taxon>Heliantheae</taxon>
        <taxon>Helianthus</taxon>
    </lineage>
</organism>
<gene>
    <name evidence="2" type="ORF">HanXRQr2_Chr15g0693701</name>
</gene>
<sequence length="125" mass="12843">MNVASAQIAGVLGSDKGKKTNSGGSKGSGSKFIIEDEGVHVSVEDEGVLAEEGEGGDDGDGGESPQASLKRRRTTSSKSGPKVKQMKTNTSFKTITLDDDEDDLATDFFSAGGLMANLNAHLHGG</sequence>